<reference evidence="3" key="1">
    <citation type="submission" date="2019-07" db="EMBL/GenBank/DDBJ databases">
        <title>Phylogenomic Reclassification of ATCC Bacillus Strains and Various Taxa within the Genus Bacillus.</title>
        <authorList>
            <person name="Riojas M.A."/>
            <person name="Frank A.M."/>
            <person name="Fenn S.L."/>
            <person name="King S.P."/>
            <person name="Brower S.M."/>
            <person name="Hazbon M.H."/>
        </authorList>
    </citation>
    <scope>NUCLEOTIDE SEQUENCE</scope>
    <source>
        <strain evidence="3">NR-12239</strain>
    </source>
</reference>
<name>A0AAJ1Z6A2_9BACI</name>
<dbReference type="EMBL" id="VLYX01000077">
    <property type="protein sequence ID" value="MDR4329584.1"/>
    <property type="molecule type" value="Genomic_DNA"/>
</dbReference>
<dbReference type="NCBIfam" id="TIGR01766">
    <property type="entry name" value="IS200/IS605 family accessory protein TnpB-like domain"/>
    <property type="match status" value="1"/>
</dbReference>
<dbReference type="RefSeq" id="WP_309440572.1">
    <property type="nucleotide sequence ID" value="NZ_VLYX01000077.1"/>
</dbReference>
<proteinExistence type="predicted"/>
<accession>A0AAJ1Z6A2</accession>
<evidence type="ECO:0000313" key="3">
    <source>
        <dbReference type="EMBL" id="MDR4329584.1"/>
    </source>
</evidence>
<dbReference type="InterPro" id="IPR010095">
    <property type="entry name" value="Cas12f1-like_TNB"/>
</dbReference>
<evidence type="ECO:0000256" key="2">
    <source>
        <dbReference type="SAM" id="Coils"/>
    </source>
</evidence>
<organism evidence="3 4">
    <name type="scientific">Bacillus pseudomycoides</name>
    <dbReference type="NCBI Taxonomy" id="64104"/>
    <lineage>
        <taxon>Bacteria</taxon>
        <taxon>Bacillati</taxon>
        <taxon>Bacillota</taxon>
        <taxon>Bacilli</taxon>
        <taxon>Bacillales</taxon>
        <taxon>Bacillaceae</taxon>
        <taxon>Bacillus</taxon>
        <taxon>Bacillus cereus group</taxon>
    </lineage>
</organism>
<dbReference type="AlphaFoldDB" id="A0AAJ1Z6A2"/>
<keyword evidence="1" id="KW-0238">DNA-binding</keyword>
<comment type="caution">
    <text evidence="3">The sequence shown here is derived from an EMBL/GenBank/DDBJ whole genome shotgun (WGS) entry which is preliminary data.</text>
</comment>
<evidence type="ECO:0000256" key="1">
    <source>
        <dbReference type="ARBA" id="ARBA00023125"/>
    </source>
</evidence>
<dbReference type="Proteomes" id="UP001248134">
    <property type="component" value="Unassembled WGS sequence"/>
</dbReference>
<protein>
    <submittedName>
        <fullName evidence="3">IS200/IS605 family element transposase accessory protein TnpB</fullName>
    </submittedName>
</protein>
<dbReference type="GO" id="GO:0003677">
    <property type="term" value="F:DNA binding"/>
    <property type="evidence" value="ECO:0007669"/>
    <property type="project" value="UniProtKB-KW"/>
</dbReference>
<keyword evidence="2" id="KW-0175">Coiled coil</keyword>
<evidence type="ECO:0000313" key="4">
    <source>
        <dbReference type="Proteomes" id="UP001248134"/>
    </source>
</evidence>
<sequence>MKKAYFSKRVYKIDVPHEMVDALAETIETCNQAKRFAFQMIVREKRWNRKMHTDSLHLVLKRKHQLNDYYANSAAQEAKALFTGLMESQKRYEKQTQEKIKKLKKKLKQERIKLTNLLKIKQSCVKGKLTFPKNTRFAKHNNLISLSRKKDTLIWLNEYLFEHQYLDVQMKRIQAKIGLLTYRQYRLNQKFTSYKTHIPSAVFGSKKLFRSQFTTREFVRNHDKWKTFFSRARNKQLILSGRKDAKHGNFAFQYVPETKGLWMTTNSGKTLMFPAVTFPYGQEVIEEVITTQLQCKNKKKHGKPIAWAVEDHGEYYIVKCLLDVPKNPHTNYSTSDGVIGVDCNLEHFSWANVTKDGNYKGSGSLGFSIMGKSTGQITKIIEVEAIRLVNLAERYNKPIVIEKLDTNQSKTGNRYGNKHANRMRSMFAYEKMTSAILNRVDKRGVAVFQVNPAYTSIPGKMKYMRKFGISIHQSAAFTIGRRGLGYKEKVPGVLQPYIPKKDAHHWSHWHQLNNRLDIRTHHFYQLYDVDQPKEVLQIERLHLFENEKKKLAKRFA</sequence>
<feature type="coiled-coil region" evidence="2">
    <location>
        <begin position="86"/>
        <end position="120"/>
    </location>
</feature>
<gene>
    <name evidence="3" type="ORF">FOS08_28270</name>
</gene>